<comment type="similarity">
    <text evidence="2 6">Belongs to the class-I pyridoxal-phosphate-dependent aminotransferase family.</text>
</comment>
<dbReference type="SUPFAM" id="SSF53383">
    <property type="entry name" value="PLP-dependent transferases"/>
    <property type="match status" value="1"/>
</dbReference>
<dbReference type="NCBIfam" id="NF005601">
    <property type="entry name" value="PRK07337.1"/>
    <property type="match status" value="1"/>
</dbReference>
<accession>A0A370DS22</accession>
<dbReference type="InterPro" id="IPR004838">
    <property type="entry name" value="NHTrfase_class1_PyrdxlP-BS"/>
</dbReference>
<proteinExistence type="inferred from homology"/>
<dbReference type="GO" id="GO:0008483">
    <property type="term" value="F:transaminase activity"/>
    <property type="evidence" value="ECO:0007669"/>
    <property type="project" value="UniProtKB-KW"/>
</dbReference>
<dbReference type="PANTHER" id="PTHR46383:SF2">
    <property type="entry name" value="AMINOTRANSFERASE"/>
    <property type="match status" value="1"/>
</dbReference>
<keyword evidence="9" id="KW-1185">Reference proteome</keyword>
<dbReference type="NCBIfam" id="NF006514">
    <property type="entry name" value="PRK08960.1"/>
    <property type="match status" value="1"/>
</dbReference>
<dbReference type="GO" id="GO:0030170">
    <property type="term" value="F:pyridoxal phosphate binding"/>
    <property type="evidence" value="ECO:0007669"/>
    <property type="project" value="InterPro"/>
</dbReference>
<comment type="cofactor">
    <cofactor evidence="1 6">
        <name>pyridoxal 5'-phosphate</name>
        <dbReference type="ChEBI" id="CHEBI:597326"/>
    </cofactor>
</comment>
<keyword evidence="5" id="KW-0663">Pyridoxal phosphate</keyword>
<dbReference type="GO" id="GO:0006520">
    <property type="term" value="P:amino acid metabolic process"/>
    <property type="evidence" value="ECO:0007669"/>
    <property type="project" value="InterPro"/>
</dbReference>
<evidence type="ECO:0000256" key="4">
    <source>
        <dbReference type="ARBA" id="ARBA00022679"/>
    </source>
</evidence>
<dbReference type="InterPro" id="IPR015424">
    <property type="entry name" value="PyrdxlP-dep_Trfase"/>
</dbReference>
<evidence type="ECO:0000256" key="1">
    <source>
        <dbReference type="ARBA" id="ARBA00001933"/>
    </source>
</evidence>
<dbReference type="InterPro" id="IPR004839">
    <property type="entry name" value="Aminotransferase_I/II_large"/>
</dbReference>
<dbReference type="Proteomes" id="UP000254771">
    <property type="component" value="Unassembled WGS sequence"/>
</dbReference>
<dbReference type="CDD" id="cd00609">
    <property type="entry name" value="AAT_like"/>
    <property type="match status" value="1"/>
</dbReference>
<dbReference type="Gene3D" id="3.40.640.10">
    <property type="entry name" value="Type I PLP-dependent aspartate aminotransferase-like (Major domain)"/>
    <property type="match status" value="1"/>
</dbReference>
<evidence type="ECO:0000256" key="6">
    <source>
        <dbReference type="RuleBase" id="RU000481"/>
    </source>
</evidence>
<keyword evidence="4 6" id="KW-0808">Transferase</keyword>
<evidence type="ECO:0000256" key="2">
    <source>
        <dbReference type="ARBA" id="ARBA00007441"/>
    </source>
</evidence>
<evidence type="ECO:0000256" key="5">
    <source>
        <dbReference type="ARBA" id="ARBA00022898"/>
    </source>
</evidence>
<reference evidence="8 9" key="1">
    <citation type="journal article" date="2018" name="ISME J.">
        <title>Endosymbiont genomes yield clues of tubeworm success.</title>
        <authorList>
            <person name="Li Y."/>
            <person name="Liles M.R."/>
            <person name="Halanych K.M."/>
        </authorList>
    </citation>
    <scope>NUCLEOTIDE SEQUENCE [LARGE SCALE GENOMIC DNA]</scope>
    <source>
        <strain evidence="8">A1462</strain>
    </source>
</reference>
<comment type="caution">
    <text evidence="8">The sequence shown here is derived from an EMBL/GenBank/DDBJ whole genome shotgun (WGS) entry which is preliminary data.</text>
</comment>
<dbReference type="PANTHER" id="PTHR46383">
    <property type="entry name" value="ASPARTATE AMINOTRANSFERASE"/>
    <property type="match status" value="1"/>
</dbReference>
<dbReference type="InterPro" id="IPR050596">
    <property type="entry name" value="AspAT/PAT-like"/>
</dbReference>
<dbReference type="PROSITE" id="PS00105">
    <property type="entry name" value="AA_TRANSFER_CLASS_1"/>
    <property type="match status" value="1"/>
</dbReference>
<evidence type="ECO:0000259" key="7">
    <source>
        <dbReference type="Pfam" id="PF00155"/>
    </source>
</evidence>
<name>A0A370DS22_9GAMM</name>
<evidence type="ECO:0000256" key="3">
    <source>
        <dbReference type="ARBA" id="ARBA00022576"/>
    </source>
</evidence>
<evidence type="ECO:0000313" key="8">
    <source>
        <dbReference type="EMBL" id="RDH87820.1"/>
    </source>
</evidence>
<keyword evidence="3 6" id="KW-0032">Aminotransferase</keyword>
<dbReference type="Pfam" id="PF00155">
    <property type="entry name" value="Aminotran_1_2"/>
    <property type="match status" value="1"/>
</dbReference>
<organism evidence="8 9">
    <name type="scientific">endosymbiont of Escarpia spicata</name>
    <dbReference type="NCBI Taxonomy" id="2200908"/>
    <lineage>
        <taxon>Bacteria</taxon>
        <taxon>Pseudomonadati</taxon>
        <taxon>Pseudomonadota</taxon>
        <taxon>Gammaproteobacteria</taxon>
        <taxon>sulfur-oxidizing symbionts</taxon>
    </lineage>
</organism>
<dbReference type="InterPro" id="IPR015421">
    <property type="entry name" value="PyrdxlP-dep_Trfase_major"/>
</dbReference>
<gene>
    <name evidence="8" type="ORF">DIZ78_04575</name>
</gene>
<sequence>MIPIADRMAHIQPFYVMDLLAKARRLEAEGRSIIHMEIGEPDFITPAPIIHAGEAALAAGETHYTPAKGLPALREAIAGFYAGSYGVDIDPARIIVTPGASGALQLVMSVLINPGESVLMADPGYPCNRHFVELVDGKPVCVPVGADTGYQLTAEIVEAAWRPDTKAVLVATPANPTGTLLTLEELTALHDTVSSLGGLLVVDEIYQGLIYDAVGGTALSIADDIFVINSFSKFFGMTGWRLGWLVAPEAAVGPLDRLAQNIFLAAPTLSQHAALKAFEPEVLEILEARRVEYLQRRDFLLPALREMGFELPVTPQGAFYLYANCEAVTDDSHAFAEALLEEAGVAVTPGRDFGFNRPEAHLRFAYTTSLPNLEEGVARLRKFNRL</sequence>
<dbReference type="EC" id="2.6.1.-" evidence="6"/>
<protein>
    <recommendedName>
        <fullName evidence="6">Aminotransferase</fullName>
        <ecNumber evidence="6">2.6.1.-</ecNumber>
    </recommendedName>
</protein>
<dbReference type="AlphaFoldDB" id="A0A370DS22"/>
<feature type="domain" description="Aminotransferase class I/classII large" evidence="7">
    <location>
        <begin position="33"/>
        <end position="380"/>
    </location>
</feature>
<evidence type="ECO:0000313" key="9">
    <source>
        <dbReference type="Proteomes" id="UP000254771"/>
    </source>
</evidence>
<dbReference type="EMBL" id="QFXE01000005">
    <property type="protein sequence ID" value="RDH87820.1"/>
    <property type="molecule type" value="Genomic_DNA"/>
</dbReference>